<dbReference type="AlphaFoldDB" id="A0A2B8BMH9"/>
<keyword evidence="3" id="KW-1185">Reference proteome</keyword>
<evidence type="ECO:0000313" key="3">
    <source>
        <dbReference type="Proteomes" id="UP000225379"/>
    </source>
</evidence>
<dbReference type="GO" id="GO:0015074">
    <property type="term" value="P:DNA integration"/>
    <property type="evidence" value="ECO:0007669"/>
    <property type="project" value="InterPro"/>
</dbReference>
<protein>
    <recommendedName>
        <fullName evidence="1">Integrase catalytic domain-containing protein</fullName>
    </recommendedName>
</protein>
<evidence type="ECO:0000259" key="1">
    <source>
        <dbReference type="Pfam" id="PF13683"/>
    </source>
</evidence>
<dbReference type="InterPro" id="IPR001584">
    <property type="entry name" value="Integrase_cat-core"/>
</dbReference>
<organism evidence="2 3">
    <name type="scientific">Azospirillum palustre</name>
    <dbReference type="NCBI Taxonomy" id="2044885"/>
    <lineage>
        <taxon>Bacteria</taxon>
        <taxon>Pseudomonadati</taxon>
        <taxon>Pseudomonadota</taxon>
        <taxon>Alphaproteobacteria</taxon>
        <taxon>Rhodospirillales</taxon>
        <taxon>Azospirillaceae</taxon>
        <taxon>Azospirillum</taxon>
    </lineage>
</organism>
<proteinExistence type="predicted"/>
<sequence>MRRSRFSEEQIIGILKEQEAGWKEDYNHVRPHSGLGGATPTEVAAVATQAGPGHTPARLAITTRFGHHNSEKLYPFLEEFPGLRSRRIGLASDESGERVP</sequence>
<dbReference type="Pfam" id="PF13683">
    <property type="entry name" value="rve_3"/>
    <property type="match status" value="1"/>
</dbReference>
<reference evidence="3" key="1">
    <citation type="submission" date="2017-10" db="EMBL/GenBank/DDBJ databases">
        <authorList>
            <person name="Kravchenko I.K."/>
            <person name="Grouzdev D.S."/>
        </authorList>
    </citation>
    <scope>NUCLEOTIDE SEQUENCE [LARGE SCALE GENOMIC DNA]</scope>
    <source>
        <strain evidence="3">B2</strain>
    </source>
</reference>
<name>A0A2B8BMH9_9PROT</name>
<gene>
    <name evidence="2" type="ORF">CRT60_03545</name>
</gene>
<accession>A0A2B8BMH9</accession>
<evidence type="ECO:0000313" key="2">
    <source>
        <dbReference type="EMBL" id="PGH59065.1"/>
    </source>
</evidence>
<dbReference type="EMBL" id="PDKW01000037">
    <property type="protein sequence ID" value="PGH59065.1"/>
    <property type="molecule type" value="Genomic_DNA"/>
</dbReference>
<comment type="caution">
    <text evidence="2">The sequence shown here is derived from an EMBL/GenBank/DDBJ whole genome shotgun (WGS) entry which is preliminary data.</text>
</comment>
<dbReference type="Proteomes" id="UP000225379">
    <property type="component" value="Unassembled WGS sequence"/>
</dbReference>
<feature type="domain" description="Integrase catalytic" evidence="1">
    <location>
        <begin position="17"/>
        <end position="40"/>
    </location>
</feature>
<dbReference type="OrthoDB" id="7362268at2"/>